<accession>A0A1W6EWC9</accession>
<evidence type="ECO:0000313" key="2">
    <source>
        <dbReference type="EMBL" id="ARK20031.1"/>
    </source>
</evidence>
<keyword evidence="1" id="KW-0732">Signal</keyword>
<reference evidence="2" key="1">
    <citation type="submission" date="2017-02" db="EMBL/GenBank/DDBJ databases">
        <title>Parasitoid Jewel Wasp Mounts Multi-Pronged Neurochemical Attack to Hijack a Host Brain.</title>
        <authorList>
            <person name="Arvidson R.S."/>
            <person name="Kaiser M."/>
            <person name="Libersat F."/>
            <person name="Adams M.E."/>
        </authorList>
    </citation>
    <scope>NUCLEOTIDE SEQUENCE</scope>
    <source>
        <strain evidence="2">249</strain>
    </source>
</reference>
<protein>
    <submittedName>
        <fullName evidence="2">Venom protein</fullName>
    </submittedName>
</protein>
<feature type="signal peptide" evidence="1">
    <location>
        <begin position="1"/>
        <end position="19"/>
    </location>
</feature>
<evidence type="ECO:0000256" key="1">
    <source>
        <dbReference type="SAM" id="SignalP"/>
    </source>
</evidence>
<dbReference type="AlphaFoldDB" id="A0A1W6EWC9"/>
<name>A0A1W6EWC9_AMPCP</name>
<organism evidence="2">
    <name type="scientific">Ampulex compressa</name>
    <name type="common">Emerald cockroach wasp</name>
    <dbReference type="NCBI Taxonomy" id="860918"/>
    <lineage>
        <taxon>Eukaryota</taxon>
        <taxon>Metazoa</taxon>
        <taxon>Ecdysozoa</taxon>
        <taxon>Arthropoda</taxon>
        <taxon>Hexapoda</taxon>
        <taxon>Insecta</taxon>
        <taxon>Pterygota</taxon>
        <taxon>Neoptera</taxon>
        <taxon>Endopterygota</taxon>
        <taxon>Hymenoptera</taxon>
        <taxon>Apocrita</taxon>
        <taxon>Aculeata</taxon>
        <taxon>Apoidea</taxon>
        <taxon>Ampulicidae</taxon>
        <taxon>Ampulicini</taxon>
        <taxon>Ampulex</taxon>
    </lineage>
</organism>
<feature type="chain" id="PRO_5010888676" evidence="1">
    <location>
        <begin position="20"/>
        <end position="65"/>
    </location>
</feature>
<proteinExistence type="evidence at transcript level"/>
<sequence length="65" mass="7587">MIILVARHLSLIPLMHLLAMRLKPPYKIQHQSIILLKATALLVHRSNSIRNRWEISIINRNLNSL</sequence>
<dbReference type="EMBL" id="KY563622">
    <property type="protein sequence ID" value="ARK20031.1"/>
    <property type="molecule type" value="mRNA"/>
</dbReference>